<dbReference type="EMBL" id="KP136319">
    <property type="protein sequence ID" value="AJF97390.1"/>
    <property type="molecule type" value="Genomic_DNA"/>
</dbReference>
<evidence type="ECO:0000313" key="2">
    <source>
        <dbReference type="Proteomes" id="UP000202511"/>
    </source>
</evidence>
<dbReference type="GeneID" id="23462307"/>
<dbReference type="Proteomes" id="UP000202511">
    <property type="component" value="Segment"/>
</dbReference>
<evidence type="ECO:0000313" key="1">
    <source>
        <dbReference type="EMBL" id="AJF97390.1"/>
    </source>
</evidence>
<proteinExistence type="predicted"/>
<accession>A0A0B5J6K1</accession>
<protein>
    <submittedName>
        <fullName evidence="1">Uncharacterized protein</fullName>
    </submittedName>
</protein>
<organism evidence="1 2">
    <name type="scientific">Pandoravirus inopinatum</name>
    <dbReference type="NCBI Taxonomy" id="1605721"/>
    <lineage>
        <taxon>Viruses</taxon>
        <taxon>Pandoravirus</taxon>
    </lineage>
</organism>
<reference evidence="1 2" key="1">
    <citation type="journal article" date="2015" name="Parasitol. Res.">
        <title>Viruses in close associations with free-living amoebae.</title>
        <authorList>
            <person name="Scheid P."/>
        </authorList>
    </citation>
    <scope>NUCLEOTIDE SEQUENCE [LARGE SCALE GENOMIC DNA]</scope>
    <source>
        <strain evidence="1">KlaHel</strain>
    </source>
</reference>
<dbReference type="KEGG" id="vg:23462307"/>
<sequence length="164" mass="18373">MQNQEARGQKRRMPAPRQYVTDAVTICNSPTKYEGERLDAILWLITGDLGLLYAEGGDTCATLEAALGDEWDDAQALLRRDKERQARARTTLATFYTRPPADMIATIETDSRTMDASPTEPSALWSNLPGELRMRSSSVWPTSLRPRSWPYTRLIATHAPSSTE</sequence>
<dbReference type="RefSeq" id="YP_009119625.1">
    <property type="nucleotide sequence ID" value="NC_026440.1"/>
</dbReference>
<name>A0A0B5J6K1_9VIRU</name>